<evidence type="ECO:0000313" key="2">
    <source>
        <dbReference type="Proteomes" id="UP001549320"/>
    </source>
</evidence>
<keyword evidence="2" id="KW-1185">Reference proteome</keyword>
<evidence type="ECO:0000313" key="1">
    <source>
        <dbReference type="EMBL" id="MET4575128.1"/>
    </source>
</evidence>
<sequence length="61" mass="7133">MLAVRIEEWVDGQHPLMARGQKKKQGLILRVNAEMNAHYYLGIHSYQSPRRVILSHYQTVT</sequence>
<proteinExistence type="predicted"/>
<accession>A0ABV2Q3G5</accession>
<gene>
    <name evidence="1" type="ORF">ABIE13_000225</name>
</gene>
<organism evidence="1 2">
    <name type="scientific">Ottowia thiooxydans</name>
    <dbReference type="NCBI Taxonomy" id="219182"/>
    <lineage>
        <taxon>Bacteria</taxon>
        <taxon>Pseudomonadati</taxon>
        <taxon>Pseudomonadota</taxon>
        <taxon>Betaproteobacteria</taxon>
        <taxon>Burkholderiales</taxon>
        <taxon>Comamonadaceae</taxon>
        <taxon>Ottowia</taxon>
    </lineage>
</organism>
<name>A0ABV2Q3G5_9BURK</name>
<evidence type="ECO:0008006" key="3">
    <source>
        <dbReference type="Google" id="ProtNLM"/>
    </source>
</evidence>
<dbReference type="Proteomes" id="UP001549320">
    <property type="component" value="Unassembled WGS sequence"/>
</dbReference>
<dbReference type="EMBL" id="JBEPSH010000001">
    <property type="protein sequence ID" value="MET4575128.1"/>
    <property type="molecule type" value="Genomic_DNA"/>
</dbReference>
<reference evidence="1 2" key="1">
    <citation type="submission" date="2024-06" db="EMBL/GenBank/DDBJ databases">
        <title>Sorghum-associated microbial communities from plants grown in Nebraska, USA.</title>
        <authorList>
            <person name="Schachtman D."/>
        </authorList>
    </citation>
    <scope>NUCLEOTIDE SEQUENCE [LARGE SCALE GENOMIC DNA]</scope>
    <source>
        <strain evidence="1 2">2709</strain>
    </source>
</reference>
<protein>
    <recommendedName>
        <fullName evidence="3">Transposase</fullName>
    </recommendedName>
</protein>
<comment type="caution">
    <text evidence="1">The sequence shown here is derived from an EMBL/GenBank/DDBJ whole genome shotgun (WGS) entry which is preliminary data.</text>
</comment>